<dbReference type="InterPro" id="IPR003660">
    <property type="entry name" value="HAMP_dom"/>
</dbReference>
<evidence type="ECO:0000256" key="1">
    <source>
        <dbReference type="ARBA" id="ARBA00004236"/>
    </source>
</evidence>
<feature type="transmembrane region" description="Helical" evidence="7">
    <location>
        <begin position="16"/>
        <end position="39"/>
    </location>
</feature>
<feature type="transmembrane region" description="Helical" evidence="7">
    <location>
        <begin position="51"/>
        <end position="75"/>
    </location>
</feature>
<dbReference type="PANTHER" id="PTHR32089:SF112">
    <property type="entry name" value="LYSOZYME-LIKE PROTEIN-RELATED"/>
    <property type="match status" value="1"/>
</dbReference>
<dbReference type="PROSITE" id="PS50111">
    <property type="entry name" value="CHEMOTAXIS_TRANSDUC_2"/>
    <property type="match status" value="1"/>
</dbReference>
<proteinExistence type="inferred from homology"/>
<dbReference type="SMART" id="SM00283">
    <property type="entry name" value="MA"/>
    <property type="match status" value="1"/>
</dbReference>
<comment type="caution">
    <text evidence="10">The sequence shown here is derived from an EMBL/GenBank/DDBJ whole genome shotgun (WGS) entry which is preliminary data.</text>
</comment>
<accession>A0ABT6H997</accession>
<protein>
    <submittedName>
        <fullName evidence="10">Methyl-accepting chemotaxis protein</fullName>
    </submittedName>
</protein>
<evidence type="ECO:0000256" key="5">
    <source>
        <dbReference type="ARBA" id="ARBA00029447"/>
    </source>
</evidence>
<evidence type="ECO:0000259" key="8">
    <source>
        <dbReference type="PROSITE" id="PS50111"/>
    </source>
</evidence>
<keyword evidence="3 7" id="KW-0472">Membrane</keyword>
<evidence type="ECO:0000256" key="7">
    <source>
        <dbReference type="SAM" id="Phobius"/>
    </source>
</evidence>
<dbReference type="EMBL" id="JARULN010000018">
    <property type="protein sequence ID" value="MDG5755081.1"/>
    <property type="molecule type" value="Genomic_DNA"/>
</dbReference>
<dbReference type="Proteomes" id="UP001218246">
    <property type="component" value="Unassembled WGS sequence"/>
</dbReference>
<feature type="domain" description="HAMP" evidence="9">
    <location>
        <begin position="72"/>
        <end position="125"/>
    </location>
</feature>
<keyword evidence="4 6" id="KW-0807">Transducer</keyword>
<dbReference type="Pfam" id="PF00015">
    <property type="entry name" value="MCPsignal"/>
    <property type="match status" value="1"/>
</dbReference>
<sequence length="430" mass="46838">MMVKKPRFFFGLKFKLMLFTTVLAMITYSVSAFFIFVIYDYVKEQMSEGLFVTLVMLLGVVWSGILAYSAGGFIVKPLRQLEEAVRRAAQGDIQEDVPLPKMEDEVRSLSSAFNMMLASLRAMVRNIDTNFTETNEKVEQICLRTSEVAQQAKGVSATLQEIAGGADQSAASIQEISGTVSKTVDLAGRAEEQARHSDQLASQMVQALGQSTKVFTSLIQGIHSLAEENEQSMQSVRRLEEHTKQVGNIVELVSAIASQTNLLALNASIEAARAGEHGRGFAVVAEEVRKLADESAHSAQSISSLLSSMQTEVQIVVERMSAQVKTANDEAKRGEATELLLKEMSVSVTDVAQGVAKISEYMKQQIQHIHAAGAQVSAISAIAEESAAGAQHVASATVQQTEHIELVEELTRELQQKAADLKKTIEQFNV</sequence>
<name>A0ABT6H997_9BACI</name>
<dbReference type="Gene3D" id="1.10.287.950">
    <property type="entry name" value="Methyl-accepting chemotaxis protein"/>
    <property type="match status" value="1"/>
</dbReference>
<dbReference type="PROSITE" id="PS50885">
    <property type="entry name" value="HAMP"/>
    <property type="match status" value="1"/>
</dbReference>
<feature type="domain" description="Methyl-accepting transducer" evidence="8">
    <location>
        <begin position="137"/>
        <end position="380"/>
    </location>
</feature>
<evidence type="ECO:0000259" key="9">
    <source>
        <dbReference type="PROSITE" id="PS50885"/>
    </source>
</evidence>
<gene>
    <name evidence="10" type="ORF">P6P90_14115</name>
</gene>
<comment type="similarity">
    <text evidence="5">Belongs to the methyl-accepting chemotaxis (MCP) protein family.</text>
</comment>
<dbReference type="SUPFAM" id="SSF58104">
    <property type="entry name" value="Methyl-accepting chemotaxis protein (MCP) signaling domain"/>
    <property type="match status" value="1"/>
</dbReference>
<evidence type="ECO:0000256" key="2">
    <source>
        <dbReference type="ARBA" id="ARBA00022475"/>
    </source>
</evidence>
<keyword evidence="2" id="KW-1003">Cell membrane</keyword>
<comment type="subcellular location">
    <subcellularLocation>
        <location evidence="1">Cell membrane</location>
    </subcellularLocation>
</comment>
<evidence type="ECO:0000256" key="3">
    <source>
        <dbReference type="ARBA" id="ARBA00023136"/>
    </source>
</evidence>
<dbReference type="CDD" id="cd06225">
    <property type="entry name" value="HAMP"/>
    <property type="match status" value="1"/>
</dbReference>
<dbReference type="Pfam" id="PF00672">
    <property type="entry name" value="HAMP"/>
    <property type="match status" value="1"/>
</dbReference>
<reference evidence="10 11" key="1">
    <citation type="submission" date="2023-04" db="EMBL/GenBank/DDBJ databases">
        <title>Ectobacillus antri isolated from activated sludge.</title>
        <authorList>
            <person name="Yan P."/>
            <person name="Liu X."/>
        </authorList>
    </citation>
    <scope>NUCLEOTIDE SEQUENCE [LARGE SCALE GENOMIC DNA]</scope>
    <source>
        <strain evidence="10 11">C18H</strain>
    </source>
</reference>
<dbReference type="SMART" id="SM00304">
    <property type="entry name" value="HAMP"/>
    <property type="match status" value="1"/>
</dbReference>
<keyword evidence="7" id="KW-1133">Transmembrane helix</keyword>
<dbReference type="PANTHER" id="PTHR32089">
    <property type="entry name" value="METHYL-ACCEPTING CHEMOTAXIS PROTEIN MCPB"/>
    <property type="match status" value="1"/>
</dbReference>
<evidence type="ECO:0000313" key="11">
    <source>
        <dbReference type="Proteomes" id="UP001218246"/>
    </source>
</evidence>
<evidence type="ECO:0000256" key="4">
    <source>
        <dbReference type="ARBA" id="ARBA00023224"/>
    </source>
</evidence>
<keyword evidence="11" id="KW-1185">Reference proteome</keyword>
<keyword evidence="7" id="KW-0812">Transmembrane</keyword>
<dbReference type="InterPro" id="IPR004089">
    <property type="entry name" value="MCPsignal_dom"/>
</dbReference>
<organism evidence="10 11">
    <name type="scientific">Ectobacillus antri</name>
    <dbReference type="NCBI Taxonomy" id="2486280"/>
    <lineage>
        <taxon>Bacteria</taxon>
        <taxon>Bacillati</taxon>
        <taxon>Bacillota</taxon>
        <taxon>Bacilli</taxon>
        <taxon>Bacillales</taxon>
        <taxon>Bacillaceae</taxon>
        <taxon>Ectobacillus</taxon>
    </lineage>
</organism>
<evidence type="ECO:0000313" key="10">
    <source>
        <dbReference type="EMBL" id="MDG5755081.1"/>
    </source>
</evidence>
<evidence type="ECO:0000256" key="6">
    <source>
        <dbReference type="PROSITE-ProRule" id="PRU00284"/>
    </source>
</evidence>
<dbReference type="RefSeq" id="WP_124564998.1">
    <property type="nucleotide sequence ID" value="NZ_JARRRY010000017.1"/>
</dbReference>